<feature type="region of interest" description="Disordered" evidence="1">
    <location>
        <begin position="1"/>
        <end position="22"/>
    </location>
</feature>
<protein>
    <submittedName>
        <fullName evidence="2">Uncharacterized protein</fullName>
    </submittedName>
</protein>
<sequence>MRITVAAHTEMSRPICTGSTPKSAAISGIKPAGSDSAVTVTNTPNARIASEPRGMRVGLVPTGTEAVEIVIDRG</sequence>
<dbReference type="EMBL" id="BAAAOH010000001">
    <property type="protein sequence ID" value="GAA1975814.1"/>
    <property type="molecule type" value="Genomic_DNA"/>
</dbReference>
<gene>
    <name evidence="2" type="ORF">GCM10009777_05910</name>
</gene>
<evidence type="ECO:0000313" key="2">
    <source>
        <dbReference type="EMBL" id="GAA1975814.1"/>
    </source>
</evidence>
<accession>A0ABN2RVT7</accession>
<comment type="caution">
    <text evidence="2">The sequence shown here is derived from an EMBL/GenBank/DDBJ whole genome shotgun (WGS) entry which is preliminary data.</text>
</comment>
<organism evidence="2 3">
    <name type="scientific">Microbacterium pumilum</name>
    <dbReference type="NCBI Taxonomy" id="344165"/>
    <lineage>
        <taxon>Bacteria</taxon>
        <taxon>Bacillati</taxon>
        <taxon>Actinomycetota</taxon>
        <taxon>Actinomycetes</taxon>
        <taxon>Micrococcales</taxon>
        <taxon>Microbacteriaceae</taxon>
        <taxon>Microbacterium</taxon>
    </lineage>
</organism>
<dbReference type="Proteomes" id="UP001500326">
    <property type="component" value="Unassembled WGS sequence"/>
</dbReference>
<keyword evidence="3" id="KW-1185">Reference proteome</keyword>
<proteinExistence type="predicted"/>
<reference evidence="2 3" key="1">
    <citation type="journal article" date="2019" name="Int. J. Syst. Evol. Microbiol.">
        <title>The Global Catalogue of Microorganisms (GCM) 10K type strain sequencing project: providing services to taxonomists for standard genome sequencing and annotation.</title>
        <authorList>
            <consortium name="The Broad Institute Genomics Platform"/>
            <consortium name="The Broad Institute Genome Sequencing Center for Infectious Disease"/>
            <person name="Wu L."/>
            <person name="Ma J."/>
        </authorList>
    </citation>
    <scope>NUCLEOTIDE SEQUENCE [LARGE SCALE GENOMIC DNA]</scope>
    <source>
        <strain evidence="2 3">JCM 14902</strain>
    </source>
</reference>
<evidence type="ECO:0000313" key="3">
    <source>
        <dbReference type="Proteomes" id="UP001500326"/>
    </source>
</evidence>
<name>A0ABN2RVT7_9MICO</name>
<evidence type="ECO:0000256" key="1">
    <source>
        <dbReference type="SAM" id="MobiDB-lite"/>
    </source>
</evidence>